<proteinExistence type="predicted"/>
<dbReference type="RefSeq" id="WP_143526862.1">
    <property type="nucleotide sequence ID" value="NZ_AP019791.1"/>
</dbReference>
<evidence type="ECO:0000313" key="2">
    <source>
        <dbReference type="Proteomes" id="UP000318065"/>
    </source>
</evidence>
<protein>
    <submittedName>
        <fullName evidence="1">Uncharacterized protein</fullName>
    </submittedName>
</protein>
<evidence type="ECO:0000313" key="1">
    <source>
        <dbReference type="EMBL" id="BBL78760.1"/>
    </source>
</evidence>
<organism evidence="1 2">
    <name type="scientific">Rubrobacter xylanophilus</name>
    <dbReference type="NCBI Taxonomy" id="49319"/>
    <lineage>
        <taxon>Bacteria</taxon>
        <taxon>Bacillati</taxon>
        <taxon>Actinomycetota</taxon>
        <taxon>Rubrobacteria</taxon>
        <taxon>Rubrobacterales</taxon>
        <taxon>Rubrobacteraceae</taxon>
        <taxon>Rubrobacter</taxon>
    </lineage>
</organism>
<reference evidence="1" key="1">
    <citation type="journal article" date="2019" name="Microbiol. Resour. Announc.">
        <title>Complete Genome Sequence of Rubrobacter xylanophilus Strain AA3-22, Isolated from Arima Onsen in Japan.</title>
        <authorList>
            <person name="Tomariguchi N."/>
            <person name="Miyazaki K."/>
        </authorList>
    </citation>
    <scope>NUCLEOTIDE SEQUENCE [LARGE SCALE GENOMIC DNA]</scope>
    <source>
        <strain evidence="1">AA3-22</strain>
    </source>
</reference>
<dbReference type="Proteomes" id="UP000318065">
    <property type="component" value="Chromosome"/>
</dbReference>
<name>A0A510HFN1_9ACTN</name>
<keyword evidence="2" id="KW-1185">Reference proteome</keyword>
<dbReference type="AlphaFoldDB" id="A0A510HFN1"/>
<accession>A0A510HFN1</accession>
<gene>
    <name evidence="1" type="ORF">RxyAA322_06140</name>
</gene>
<sequence length="70" mass="7604">MSTRRNLDRLKRLEEKLGAECPACGPSGSGIEVVWEDDPGESEDISACPVCGRTPTVIVVRWDEKEGEGS</sequence>
<dbReference type="EMBL" id="AP019791">
    <property type="protein sequence ID" value="BBL78760.1"/>
    <property type="molecule type" value="Genomic_DNA"/>
</dbReference>